<name>A0A564XYJ4_HYMDI</name>
<protein>
    <submittedName>
        <fullName evidence="2">Uncharacterized protein</fullName>
    </submittedName>
</protein>
<evidence type="ECO:0000256" key="1">
    <source>
        <dbReference type="SAM" id="MobiDB-lite"/>
    </source>
</evidence>
<feature type="non-terminal residue" evidence="2">
    <location>
        <position position="374"/>
    </location>
</feature>
<dbReference type="EMBL" id="CABIJS010000022">
    <property type="protein sequence ID" value="VUZ39829.1"/>
    <property type="molecule type" value="Genomic_DNA"/>
</dbReference>
<organism evidence="2 3">
    <name type="scientific">Hymenolepis diminuta</name>
    <name type="common">Rat tapeworm</name>
    <dbReference type="NCBI Taxonomy" id="6216"/>
    <lineage>
        <taxon>Eukaryota</taxon>
        <taxon>Metazoa</taxon>
        <taxon>Spiralia</taxon>
        <taxon>Lophotrochozoa</taxon>
        <taxon>Platyhelminthes</taxon>
        <taxon>Cestoda</taxon>
        <taxon>Eucestoda</taxon>
        <taxon>Cyclophyllidea</taxon>
        <taxon>Hymenolepididae</taxon>
        <taxon>Hymenolepis</taxon>
    </lineage>
</organism>
<dbReference type="Proteomes" id="UP000321570">
    <property type="component" value="Unassembled WGS sequence"/>
</dbReference>
<dbReference type="AlphaFoldDB" id="A0A564XYJ4"/>
<gene>
    <name evidence="2" type="ORF">WMSIL1_LOCUS887</name>
</gene>
<sequence>MGNQPPAVPPHQNLVLANPDEFHSTISQESNPTVMAPVSSSPMTISKSLLPTSNVMRRPAPRPPVNTAQRSPPSPPVTMAANNPISQNFTAIANGIIADPLKDDSIQSQSLSTFSRNLSSQLSTEPPISNFNPEPPLPRLPIQLLPSLEEESSHSSTLSKIPEEDDNTSQASTVVVVVQSHHQPHQQQHRSPNSPSASVSTTSSSTTLPLSSSPQRTRSSVHTTPAESSDTEGEDALEKSTRSRPKKTSKRDGKGLTKHRKAFRWGSRQGTDKGEVSTPSSEDDVDNTDRSKQSSSTPVPQKDPLAQTRANPRGASPSVWQLRDSSSNETPSAFTDLRKPPPPPPPLATVTVSNNAGTPTTTISTNTPSTSINP</sequence>
<feature type="compositionally biased region" description="Low complexity" evidence="1">
    <location>
        <begin position="169"/>
        <end position="181"/>
    </location>
</feature>
<feature type="compositionally biased region" description="Low complexity" evidence="1">
    <location>
        <begin position="189"/>
        <end position="214"/>
    </location>
</feature>
<feature type="compositionally biased region" description="Low complexity" evidence="1">
    <location>
        <begin position="358"/>
        <end position="374"/>
    </location>
</feature>
<evidence type="ECO:0000313" key="3">
    <source>
        <dbReference type="Proteomes" id="UP000321570"/>
    </source>
</evidence>
<feature type="compositionally biased region" description="Polar residues" evidence="1">
    <location>
        <begin position="215"/>
        <end position="228"/>
    </location>
</feature>
<keyword evidence="3" id="KW-1185">Reference proteome</keyword>
<evidence type="ECO:0000313" key="2">
    <source>
        <dbReference type="EMBL" id="VUZ39829.1"/>
    </source>
</evidence>
<feature type="region of interest" description="Disordered" evidence="1">
    <location>
        <begin position="24"/>
        <end position="79"/>
    </location>
</feature>
<reference evidence="2 3" key="1">
    <citation type="submission" date="2019-07" db="EMBL/GenBank/DDBJ databases">
        <authorList>
            <person name="Jastrzebski P J."/>
            <person name="Paukszto L."/>
            <person name="Jastrzebski P J."/>
        </authorList>
    </citation>
    <scope>NUCLEOTIDE SEQUENCE [LARGE SCALE GENOMIC DNA]</scope>
    <source>
        <strain evidence="2 3">WMS-il1</strain>
    </source>
</reference>
<accession>A0A564XYJ4</accession>
<feature type="compositionally biased region" description="Polar residues" evidence="1">
    <location>
        <begin position="323"/>
        <end position="333"/>
    </location>
</feature>
<feature type="compositionally biased region" description="Polar residues" evidence="1">
    <location>
        <begin position="24"/>
        <end position="55"/>
    </location>
</feature>
<proteinExistence type="predicted"/>
<feature type="region of interest" description="Disordered" evidence="1">
    <location>
        <begin position="117"/>
        <end position="374"/>
    </location>
</feature>
<feature type="compositionally biased region" description="Polar residues" evidence="1">
    <location>
        <begin position="117"/>
        <end position="132"/>
    </location>
</feature>